<evidence type="ECO:0000313" key="2">
    <source>
        <dbReference type="Proteomes" id="UP001311232"/>
    </source>
</evidence>
<keyword evidence="2" id="KW-1185">Reference proteome</keyword>
<dbReference type="PROSITE" id="PS51257">
    <property type="entry name" value="PROKAR_LIPOPROTEIN"/>
    <property type="match status" value="1"/>
</dbReference>
<dbReference type="AlphaFoldDB" id="A0AAV9R6W2"/>
<protein>
    <submittedName>
        <fullName evidence="1">Uncharacterized protein</fullName>
    </submittedName>
</protein>
<name>A0AAV9R6W2_9TELE</name>
<dbReference type="EMBL" id="JAHHUM010002222">
    <property type="protein sequence ID" value="KAK5605536.1"/>
    <property type="molecule type" value="Genomic_DNA"/>
</dbReference>
<dbReference type="Proteomes" id="UP001311232">
    <property type="component" value="Unassembled WGS sequence"/>
</dbReference>
<accession>A0AAV9R6W2</accession>
<comment type="caution">
    <text evidence="1">The sequence shown here is derived from an EMBL/GenBank/DDBJ whole genome shotgun (WGS) entry which is preliminary data.</text>
</comment>
<sequence>MVSLRAGGGLVVGAGCLPPGKAARHQCLCQCFSGGLFDSLNDKLLPKKRIHGKHRSTDAEGRLQEFSGVYIPCRTAIVLANEEIDYCY</sequence>
<gene>
    <name evidence="1" type="ORF">CRENBAI_010709</name>
</gene>
<reference evidence="1 2" key="1">
    <citation type="submission" date="2021-06" db="EMBL/GenBank/DDBJ databases">
        <authorList>
            <person name="Palmer J.M."/>
        </authorList>
    </citation>
    <scope>NUCLEOTIDE SEQUENCE [LARGE SCALE GENOMIC DNA]</scope>
    <source>
        <strain evidence="1 2">MEX-2019</strain>
        <tissue evidence="1">Muscle</tissue>
    </source>
</reference>
<evidence type="ECO:0000313" key="1">
    <source>
        <dbReference type="EMBL" id="KAK5605536.1"/>
    </source>
</evidence>
<organism evidence="1 2">
    <name type="scientific">Crenichthys baileyi</name>
    <name type="common">White River springfish</name>
    <dbReference type="NCBI Taxonomy" id="28760"/>
    <lineage>
        <taxon>Eukaryota</taxon>
        <taxon>Metazoa</taxon>
        <taxon>Chordata</taxon>
        <taxon>Craniata</taxon>
        <taxon>Vertebrata</taxon>
        <taxon>Euteleostomi</taxon>
        <taxon>Actinopterygii</taxon>
        <taxon>Neopterygii</taxon>
        <taxon>Teleostei</taxon>
        <taxon>Neoteleostei</taxon>
        <taxon>Acanthomorphata</taxon>
        <taxon>Ovalentaria</taxon>
        <taxon>Atherinomorphae</taxon>
        <taxon>Cyprinodontiformes</taxon>
        <taxon>Goodeidae</taxon>
        <taxon>Crenichthys</taxon>
    </lineage>
</organism>
<proteinExistence type="predicted"/>